<dbReference type="PANTHER" id="PTHR43308:SF5">
    <property type="entry name" value="S-LAYER PROTEIN _ PEPTIDOGLYCAN ENDO-BETA-N-ACETYLGLUCOSAMINIDASE"/>
    <property type="match status" value="1"/>
</dbReference>
<dbReference type="PROSITE" id="PS50268">
    <property type="entry name" value="CADHERIN_2"/>
    <property type="match status" value="1"/>
</dbReference>
<dbReference type="Proteomes" id="UP000267798">
    <property type="component" value="Unassembled WGS sequence"/>
</dbReference>
<proteinExistence type="predicted"/>
<dbReference type="OrthoDB" id="99456at2"/>
<dbReference type="PROSITE" id="PS51272">
    <property type="entry name" value="SLH"/>
    <property type="match status" value="3"/>
</dbReference>
<dbReference type="InterPro" id="IPR015919">
    <property type="entry name" value="Cadherin-like_sf"/>
</dbReference>
<dbReference type="SMART" id="SM00112">
    <property type="entry name" value="CA"/>
    <property type="match status" value="5"/>
</dbReference>
<dbReference type="GO" id="GO:0007156">
    <property type="term" value="P:homophilic cell adhesion via plasma membrane adhesion molecules"/>
    <property type="evidence" value="ECO:0007669"/>
    <property type="project" value="InterPro"/>
</dbReference>
<feature type="region of interest" description="Disordered" evidence="1">
    <location>
        <begin position="553"/>
        <end position="574"/>
    </location>
</feature>
<keyword evidence="6" id="KW-1185">Reference proteome</keyword>
<dbReference type="Pfam" id="PF00395">
    <property type="entry name" value="SLH"/>
    <property type="match status" value="3"/>
</dbReference>
<dbReference type="InterPro" id="IPR002126">
    <property type="entry name" value="Cadherin-like_dom"/>
</dbReference>
<gene>
    <name evidence="5" type="ORF">D3P09_24330</name>
</gene>
<protein>
    <submittedName>
        <fullName evidence="5">Tandem-95 repeat protein</fullName>
    </submittedName>
</protein>
<reference evidence="5 6" key="1">
    <citation type="submission" date="2018-09" db="EMBL/GenBank/DDBJ databases">
        <title>Paenibacillus aracenensis nov. sp. isolated from a cave in southern Spain.</title>
        <authorList>
            <person name="Jurado V."/>
            <person name="Gutierrez-Patricio S."/>
            <person name="Gonzalez-Pimentel J.L."/>
            <person name="Miller A.Z."/>
            <person name="Laiz L."/>
            <person name="Saiz-Jimenez C."/>
        </authorList>
    </citation>
    <scope>NUCLEOTIDE SEQUENCE [LARGE SCALE GENOMIC DNA]</scope>
    <source>
        <strain evidence="5 6">JCM 19203</strain>
    </source>
</reference>
<dbReference type="NCBIfam" id="NF012211">
    <property type="entry name" value="tand_rpt_95"/>
    <property type="match status" value="4"/>
</dbReference>
<dbReference type="GO" id="GO:0016020">
    <property type="term" value="C:membrane"/>
    <property type="evidence" value="ECO:0007669"/>
    <property type="project" value="InterPro"/>
</dbReference>
<dbReference type="PANTHER" id="PTHR43308">
    <property type="entry name" value="OUTER MEMBRANE PROTEIN ALPHA-RELATED"/>
    <property type="match status" value="1"/>
</dbReference>
<feature type="domain" description="Cadherin" evidence="3">
    <location>
        <begin position="205"/>
        <end position="278"/>
    </location>
</feature>
<dbReference type="CDD" id="cd11304">
    <property type="entry name" value="Cadherin_repeat"/>
    <property type="match status" value="3"/>
</dbReference>
<accession>A0A3A6PLT4</accession>
<evidence type="ECO:0000256" key="2">
    <source>
        <dbReference type="SAM" id="SignalP"/>
    </source>
</evidence>
<feature type="domain" description="SLH" evidence="4">
    <location>
        <begin position="728"/>
        <end position="789"/>
    </location>
</feature>
<evidence type="ECO:0000313" key="6">
    <source>
        <dbReference type="Proteomes" id="UP000267798"/>
    </source>
</evidence>
<evidence type="ECO:0000313" key="5">
    <source>
        <dbReference type="EMBL" id="RJX37043.1"/>
    </source>
</evidence>
<dbReference type="InterPro" id="IPR001119">
    <property type="entry name" value="SLH_dom"/>
</dbReference>
<feature type="domain" description="SLH" evidence="4">
    <location>
        <begin position="604"/>
        <end position="663"/>
    </location>
</feature>
<dbReference type="InterPro" id="IPR006644">
    <property type="entry name" value="Cadg"/>
</dbReference>
<dbReference type="InterPro" id="IPR051465">
    <property type="entry name" value="Cell_Envelope_Struct_Comp"/>
</dbReference>
<dbReference type="InterPro" id="IPR013783">
    <property type="entry name" value="Ig-like_fold"/>
</dbReference>
<evidence type="ECO:0000259" key="3">
    <source>
        <dbReference type="PROSITE" id="PS50268"/>
    </source>
</evidence>
<evidence type="ECO:0000259" key="4">
    <source>
        <dbReference type="PROSITE" id="PS51272"/>
    </source>
</evidence>
<dbReference type="GO" id="GO:0005509">
    <property type="term" value="F:calcium ion binding"/>
    <property type="evidence" value="ECO:0007669"/>
    <property type="project" value="InterPro"/>
</dbReference>
<dbReference type="SMART" id="SM00089">
    <property type="entry name" value="PKD"/>
    <property type="match status" value="5"/>
</dbReference>
<dbReference type="AlphaFoldDB" id="A0A3A6PLT4"/>
<sequence>MKKTRAFSLSLLLTFSLFPVATSATATELSIQTKDVALDTFRYPIDVSSLKISGNLGADGIVIFPVSSDLIYDATIFEPRLEIEYSAANTAPVLAAIGNKTVNEESLLTFTASASDAQGDPLTYSLVGAPLGATINATTGVFTWAPMEAQGPGSYTFSVRVSDGALSDEEEITVTVNEVNVAPVLAAIGNKTVDEENLLTFTAVATDVDIPANTLTYSLVGAPLGATINATTGVFTWAPMEAQGPGSYTFSVRVSDGALSDEEEITITVNEVNVAPVLAAIGNKTVDEANLLTFTAVATDVDIPANTLTYSLVGAPVGATINATTGVFTWGPTEAQGPGIYTFTVRVSDGMASDQETITVTVNEVNSAPVLAPIGNKTVDEEMLLTFIATAIDSDSVVLTYSLVGAPAGATINAATGEFTWTPTEAQGSGSYTFTVRVSDGMLSDEEEITVTVNEVNVAPVLAAIGNKTVDEANLLTFTAVATDIDIPANTLTYSLVGAPVGASIHASTGVFVWTPTKAQGPGSYNFTVQVSDGSLTDEEVITVTVKAVHGNPGTVPGYGEGTNPAPEPTPEPTTPPTSIFNTNLIQWEQLQQLIRERLKSVDANEDWFTDTRTHWARQTIDKLASLRVITGYVDGSFNPNNSITRAEFAAVLARLFIFAPAQTSPAPFTDMQGHWAQGAVTELANHGIITGHSDGSFRPNATITKEEMVVMMMRLVNTAALPQTGHADFEDMATAGKYAQEEIDAAAKAGLIQGYNDKLQPKGKATRAEAVTMLWKLLMLDPELKAILDDSLVG</sequence>
<feature type="chain" id="PRO_5017379566" evidence="2">
    <location>
        <begin position="27"/>
        <end position="795"/>
    </location>
</feature>
<keyword evidence="2" id="KW-0732">Signal</keyword>
<organism evidence="5 6">
    <name type="scientific">Paenibacillus pinisoli</name>
    <dbReference type="NCBI Taxonomy" id="1276110"/>
    <lineage>
        <taxon>Bacteria</taxon>
        <taxon>Bacillati</taxon>
        <taxon>Bacillota</taxon>
        <taxon>Bacilli</taxon>
        <taxon>Bacillales</taxon>
        <taxon>Paenibacillaceae</taxon>
        <taxon>Paenibacillus</taxon>
    </lineage>
</organism>
<comment type="caution">
    <text evidence="5">The sequence shown here is derived from an EMBL/GenBank/DDBJ whole genome shotgun (WGS) entry which is preliminary data.</text>
</comment>
<feature type="signal peptide" evidence="2">
    <location>
        <begin position="1"/>
        <end position="26"/>
    </location>
</feature>
<dbReference type="Gene3D" id="2.60.40.10">
    <property type="entry name" value="Immunoglobulins"/>
    <property type="match status" value="5"/>
</dbReference>
<dbReference type="Pfam" id="PF05345">
    <property type="entry name" value="He_PIG"/>
    <property type="match status" value="5"/>
</dbReference>
<feature type="domain" description="SLH" evidence="4">
    <location>
        <begin position="664"/>
        <end position="727"/>
    </location>
</feature>
<dbReference type="EMBL" id="QXQB01000007">
    <property type="protein sequence ID" value="RJX37043.1"/>
    <property type="molecule type" value="Genomic_DNA"/>
</dbReference>
<name>A0A3A6PLT4_9BACL</name>
<dbReference type="RefSeq" id="WP_120114040.1">
    <property type="nucleotide sequence ID" value="NZ_QXQB01000007.1"/>
</dbReference>
<dbReference type="SUPFAM" id="SSF49313">
    <property type="entry name" value="Cadherin-like"/>
    <property type="match status" value="5"/>
</dbReference>
<evidence type="ECO:0000256" key="1">
    <source>
        <dbReference type="SAM" id="MobiDB-lite"/>
    </source>
</evidence>
<dbReference type="SMART" id="SM00736">
    <property type="entry name" value="CADG"/>
    <property type="match status" value="4"/>
</dbReference>
<dbReference type="InterPro" id="IPR022409">
    <property type="entry name" value="PKD/Chitinase_dom"/>
</dbReference>